<dbReference type="Proteomes" id="UP000316726">
    <property type="component" value="Chromosome 9"/>
</dbReference>
<dbReference type="SMART" id="SM00271">
    <property type="entry name" value="DnaJ"/>
    <property type="match status" value="1"/>
</dbReference>
<dbReference type="PROSITE" id="PS50076">
    <property type="entry name" value="DNAJ_2"/>
    <property type="match status" value="1"/>
</dbReference>
<dbReference type="Gene3D" id="1.10.287.110">
    <property type="entry name" value="DnaJ domain"/>
    <property type="match status" value="1"/>
</dbReference>
<dbReference type="InterPro" id="IPR052842">
    <property type="entry name" value="ER_Co-chaperone"/>
</dbReference>
<organism evidence="4 5">
    <name type="scientific">Chloropicon primus</name>
    <dbReference type="NCBI Taxonomy" id="1764295"/>
    <lineage>
        <taxon>Eukaryota</taxon>
        <taxon>Viridiplantae</taxon>
        <taxon>Chlorophyta</taxon>
        <taxon>Chloropicophyceae</taxon>
        <taxon>Chloropicales</taxon>
        <taxon>Chloropicaceae</taxon>
        <taxon>Chloropicon</taxon>
    </lineage>
</organism>
<evidence type="ECO:0000256" key="2">
    <source>
        <dbReference type="SAM" id="Phobius"/>
    </source>
</evidence>
<keyword evidence="5" id="KW-1185">Reference proteome</keyword>
<evidence type="ECO:0000313" key="5">
    <source>
        <dbReference type="Proteomes" id="UP000316726"/>
    </source>
</evidence>
<sequence length="451" mass="47376">MGEVGRRGGSTWAGPWLLAVCLLLVTQVVLVVAAGDYYKTLGVARSASPADIKRAYRKLAVSLHPDKNGGDAEATSKFAEVNNAYEVLSDPEKRKTYDMWGEDGVNNGGRGGGGGGGGNFGGFNFGGGGGGGGGGPNIEDLFASMFGGMGGGGSGFSFGGGGGGKQFNFGGMGGGAGFGGAGFGHGAGGHRGRQRQRPRQPAGKGLEFKSGTHVEDMTEELFAKAKQKSSKKIYLVIFYSSRANYNGLGITGEKFEKATSNINFVINVQKVDCRKEGEMCKAEGFKPENVQKKPEIASYAGGRKRTFHKRFERMNEDTLAEFVGKSMKSKVKSVGNVAALRGRGPCGQATGDWGTCLLFVDGDGKGYRGTLRFMFDAFAHKYEGKVNFAVGRGNGGGNASQVTAYCGEAEVGSFSLDVSNLKRKKTPLSLASKFGTFIMTFYGGKKCKVEL</sequence>
<dbReference type="InterPro" id="IPR018253">
    <property type="entry name" value="DnaJ_domain_CS"/>
</dbReference>
<gene>
    <name evidence="4" type="ORF">A3770_09p56600</name>
</gene>
<evidence type="ECO:0000259" key="3">
    <source>
        <dbReference type="PROSITE" id="PS50076"/>
    </source>
</evidence>
<keyword evidence="2" id="KW-0472">Membrane</keyword>
<dbReference type="AlphaFoldDB" id="A0A5B8MUJ9"/>
<dbReference type="SUPFAM" id="SSF46565">
    <property type="entry name" value="Chaperone J-domain"/>
    <property type="match status" value="1"/>
</dbReference>
<dbReference type="Gene3D" id="3.40.30.10">
    <property type="entry name" value="Glutaredoxin"/>
    <property type="match status" value="1"/>
</dbReference>
<feature type="domain" description="J" evidence="3">
    <location>
        <begin position="36"/>
        <end position="101"/>
    </location>
</feature>
<dbReference type="STRING" id="1764295.A0A5B8MUJ9"/>
<dbReference type="PANTHER" id="PTHR45184">
    <property type="entry name" value="DNAJ PROTEIN ERDJ3A"/>
    <property type="match status" value="1"/>
</dbReference>
<name>A0A5B8MUJ9_9CHLO</name>
<dbReference type="CDD" id="cd06257">
    <property type="entry name" value="DnaJ"/>
    <property type="match status" value="1"/>
</dbReference>
<dbReference type="PANTHER" id="PTHR45184:SF1">
    <property type="entry name" value="DNAJ PROTEIN ERDJ3A"/>
    <property type="match status" value="1"/>
</dbReference>
<protein>
    <submittedName>
        <fullName evidence="4">DnaJ domain-containing protein</fullName>
    </submittedName>
</protein>
<dbReference type="InterPro" id="IPR036869">
    <property type="entry name" value="J_dom_sf"/>
</dbReference>
<feature type="compositionally biased region" description="Basic residues" evidence="1">
    <location>
        <begin position="188"/>
        <end position="198"/>
    </location>
</feature>
<reference evidence="4 5" key="1">
    <citation type="submission" date="2018-07" db="EMBL/GenBank/DDBJ databases">
        <title>The complete nuclear genome of the prasinophyte Chloropicon primus (CCMP1205).</title>
        <authorList>
            <person name="Pombert J.-F."/>
            <person name="Otis C."/>
            <person name="Turmel M."/>
            <person name="Lemieux C."/>
        </authorList>
    </citation>
    <scope>NUCLEOTIDE SEQUENCE [LARGE SCALE GENOMIC DNA]</scope>
    <source>
        <strain evidence="4 5">CCMP1205</strain>
    </source>
</reference>
<keyword evidence="2" id="KW-0812">Transmembrane</keyword>
<dbReference type="OrthoDB" id="376357at2759"/>
<dbReference type="PRINTS" id="PR00625">
    <property type="entry name" value="JDOMAIN"/>
</dbReference>
<evidence type="ECO:0000313" key="4">
    <source>
        <dbReference type="EMBL" id="QDZ23142.1"/>
    </source>
</evidence>
<proteinExistence type="predicted"/>
<feature type="transmembrane region" description="Helical" evidence="2">
    <location>
        <begin position="16"/>
        <end position="38"/>
    </location>
</feature>
<dbReference type="Pfam" id="PF00226">
    <property type="entry name" value="DnaJ"/>
    <property type="match status" value="1"/>
</dbReference>
<dbReference type="EMBL" id="CP031042">
    <property type="protein sequence ID" value="QDZ23142.1"/>
    <property type="molecule type" value="Genomic_DNA"/>
</dbReference>
<dbReference type="InterPro" id="IPR001623">
    <property type="entry name" value="DnaJ_domain"/>
</dbReference>
<keyword evidence="2" id="KW-1133">Transmembrane helix</keyword>
<accession>A0A5B8MUJ9</accession>
<dbReference type="PROSITE" id="PS00636">
    <property type="entry name" value="DNAJ_1"/>
    <property type="match status" value="1"/>
</dbReference>
<feature type="region of interest" description="Disordered" evidence="1">
    <location>
        <begin position="182"/>
        <end position="208"/>
    </location>
</feature>
<evidence type="ECO:0000256" key="1">
    <source>
        <dbReference type="SAM" id="MobiDB-lite"/>
    </source>
</evidence>